<comment type="caution">
    <text evidence="1">The sequence shown here is derived from an EMBL/GenBank/DDBJ whole genome shotgun (WGS) entry which is preliminary data.</text>
</comment>
<name>A0ABU5QQN2_9BACT</name>
<dbReference type="Proteomes" id="UP001304671">
    <property type="component" value="Unassembled WGS sequence"/>
</dbReference>
<evidence type="ECO:0000313" key="2">
    <source>
        <dbReference type="Proteomes" id="UP001304671"/>
    </source>
</evidence>
<organism evidence="1 2">
    <name type="scientific">Arcicella aquatica</name>
    <dbReference type="NCBI Taxonomy" id="217141"/>
    <lineage>
        <taxon>Bacteria</taxon>
        <taxon>Pseudomonadati</taxon>
        <taxon>Bacteroidota</taxon>
        <taxon>Cytophagia</taxon>
        <taxon>Cytophagales</taxon>
        <taxon>Flectobacillaceae</taxon>
        <taxon>Arcicella</taxon>
    </lineage>
</organism>
<gene>
    <name evidence="1" type="ORF">VB264_16450</name>
</gene>
<protein>
    <submittedName>
        <fullName evidence="1">Uncharacterized protein</fullName>
    </submittedName>
</protein>
<accession>A0ABU5QQN2</accession>
<dbReference type="EMBL" id="JAYFUL010000030">
    <property type="protein sequence ID" value="MEA5259391.1"/>
    <property type="molecule type" value="Genomic_DNA"/>
</dbReference>
<dbReference type="RefSeq" id="WP_323250965.1">
    <property type="nucleotide sequence ID" value="NZ_JAYFUL010000030.1"/>
</dbReference>
<sequence>MEIGYQARDFDIKGNGKLVVKIFKSIGTATPLCKGKWGIVI</sequence>
<reference evidence="1 2" key="1">
    <citation type="submission" date="2023-12" db="EMBL/GenBank/DDBJ databases">
        <title>Novel species of the genus Arcicella isolated from rivers.</title>
        <authorList>
            <person name="Lu H."/>
        </authorList>
    </citation>
    <scope>NUCLEOTIDE SEQUENCE [LARGE SCALE GENOMIC DNA]</scope>
    <source>
        <strain evidence="1 2">LMG 21963</strain>
    </source>
</reference>
<proteinExistence type="predicted"/>
<keyword evidence="2" id="KW-1185">Reference proteome</keyword>
<evidence type="ECO:0000313" key="1">
    <source>
        <dbReference type="EMBL" id="MEA5259391.1"/>
    </source>
</evidence>